<dbReference type="InterPro" id="IPR005135">
    <property type="entry name" value="Endo/exonuclease/phosphatase"/>
</dbReference>
<accession>A0ABQ3ECX9</accession>
<dbReference type="Gene3D" id="3.60.10.10">
    <property type="entry name" value="Endonuclease/exonuclease/phosphatase"/>
    <property type="match status" value="1"/>
</dbReference>
<dbReference type="Pfam" id="PF03372">
    <property type="entry name" value="Exo_endo_phos"/>
    <property type="match status" value="1"/>
</dbReference>
<gene>
    <name evidence="3" type="ORF">GCM10007094_13950</name>
</gene>
<keyword evidence="4" id="KW-1185">Reference proteome</keyword>
<evidence type="ECO:0000256" key="1">
    <source>
        <dbReference type="SAM" id="SignalP"/>
    </source>
</evidence>
<evidence type="ECO:0000313" key="3">
    <source>
        <dbReference type="EMBL" id="GHB26860.1"/>
    </source>
</evidence>
<proteinExistence type="predicted"/>
<evidence type="ECO:0000259" key="2">
    <source>
        <dbReference type="Pfam" id="PF03372"/>
    </source>
</evidence>
<dbReference type="SUPFAM" id="SSF56219">
    <property type="entry name" value="DNase I-like"/>
    <property type="match status" value="1"/>
</dbReference>
<feature type="signal peptide" evidence="1">
    <location>
        <begin position="1"/>
        <end position="33"/>
    </location>
</feature>
<dbReference type="RefSeq" id="WP_189436041.1">
    <property type="nucleotide sequence ID" value="NZ_BMXE01000002.1"/>
</dbReference>
<dbReference type="EMBL" id="BMXE01000002">
    <property type="protein sequence ID" value="GHB26860.1"/>
    <property type="molecule type" value="Genomic_DNA"/>
</dbReference>
<reference evidence="4" key="1">
    <citation type="journal article" date="2019" name="Int. J. Syst. Evol. Microbiol.">
        <title>The Global Catalogue of Microorganisms (GCM) 10K type strain sequencing project: providing services to taxonomists for standard genome sequencing and annotation.</title>
        <authorList>
            <consortium name="The Broad Institute Genomics Platform"/>
            <consortium name="The Broad Institute Genome Sequencing Center for Infectious Disease"/>
            <person name="Wu L."/>
            <person name="Ma J."/>
        </authorList>
    </citation>
    <scope>NUCLEOTIDE SEQUENCE [LARGE SCALE GENOMIC DNA]</scope>
    <source>
        <strain evidence="4">KCTC 12861</strain>
    </source>
</reference>
<sequence>MAKFRAARLMSRQPRIFSILALSGLFVSALAEAAPIEILAWNVTGRDINNNPTNENLAETIFNNEDADVLLLSETSRGSDEIADMLEDDYDLIVASDGQEIWLRDDPRFSVGNAYGEWTVPFDNRTQNGVWAIVNDSQSSEPLHLYNVHLPIPDTFGGRVDNDPTVSNEDQQEGICNIIQQMESDTSAGPVVIGGDFNDINIPAGERIIEFLDGTGTLNAGFCSQTNIDMTEHAEVDVTHILGTGNPQDYSNVVEVSASSVGFGQHGYVSVTVDLDDAQ</sequence>
<feature type="domain" description="Endonuclease/exonuclease/phosphatase" evidence="2">
    <location>
        <begin position="40"/>
        <end position="199"/>
    </location>
</feature>
<organism evidence="3 4">
    <name type="scientific">Pseudovibrio japonicus</name>
    <dbReference type="NCBI Taxonomy" id="366534"/>
    <lineage>
        <taxon>Bacteria</taxon>
        <taxon>Pseudomonadati</taxon>
        <taxon>Pseudomonadota</taxon>
        <taxon>Alphaproteobacteria</taxon>
        <taxon>Hyphomicrobiales</taxon>
        <taxon>Stappiaceae</taxon>
        <taxon>Pseudovibrio</taxon>
    </lineage>
</organism>
<keyword evidence="1" id="KW-0732">Signal</keyword>
<evidence type="ECO:0000313" key="4">
    <source>
        <dbReference type="Proteomes" id="UP000637980"/>
    </source>
</evidence>
<feature type="chain" id="PRO_5045079270" description="Endonuclease/exonuclease/phosphatase domain-containing protein" evidence="1">
    <location>
        <begin position="34"/>
        <end position="279"/>
    </location>
</feature>
<dbReference type="Proteomes" id="UP000637980">
    <property type="component" value="Unassembled WGS sequence"/>
</dbReference>
<comment type="caution">
    <text evidence="3">The sequence shown here is derived from an EMBL/GenBank/DDBJ whole genome shotgun (WGS) entry which is preliminary data.</text>
</comment>
<protein>
    <recommendedName>
        <fullName evidence="2">Endonuclease/exonuclease/phosphatase domain-containing protein</fullName>
    </recommendedName>
</protein>
<name>A0ABQ3ECX9_9HYPH</name>
<dbReference type="InterPro" id="IPR036691">
    <property type="entry name" value="Endo/exonu/phosph_ase_sf"/>
</dbReference>